<sequence>MQLTNQENLSKGVKPKFQQTTILAAIAALAAGGTLIYGLKTFQSTQKSSLPPPAATVPEITQVTALGRLEPRGEVIQLSAPTSVEGSRVAQLLVKQGEKVRSGQVVAILDSHDRLLASLTQAQEQVDVAQAKLAQVKAGAKTGEINAQKAAIARLEAEQQGDTTAQQATVARLEAELRNAQTEYQRYQSLYQAGAISASNRDSKRLVLDTVQQQLNEAKANLNRIQQAKREQINEAQATLTQIAEVRPVDVQAAQAEVNNAIAAVKRAQADLDLAYVKAPRDGQILKIHTWPGEVVKTDGIADLGQTDQMYVVAEVYESDVSKVHPGQIAQITSSSFSDELLGTVDEVGLQVRKKDVLNTDPVADIDSRVVEVKIRLDDSATPKVAGLTNAQVKVAIAKRCCEAQIELNKSQTDGGTR</sequence>
<dbReference type="Gene3D" id="2.40.30.170">
    <property type="match status" value="1"/>
</dbReference>
<accession>K9WEP8</accession>
<keyword evidence="4" id="KW-0472">Membrane</keyword>
<dbReference type="OrthoDB" id="264111at2"/>
<keyword evidence="7" id="KW-1185">Reference proteome</keyword>
<dbReference type="InterPro" id="IPR050465">
    <property type="entry name" value="UPF0194_transport"/>
</dbReference>
<dbReference type="SUPFAM" id="SSF111369">
    <property type="entry name" value="HlyD-like secretion proteins"/>
    <property type="match status" value="2"/>
</dbReference>
<keyword evidence="2 3" id="KW-0175">Coiled coil</keyword>
<evidence type="ECO:0000259" key="5">
    <source>
        <dbReference type="Pfam" id="PF25881"/>
    </source>
</evidence>
<dbReference type="PATRIC" id="fig|1173027.3.peg.3466"/>
<dbReference type="Gene3D" id="2.40.50.100">
    <property type="match status" value="1"/>
</dbReference>
<dbReference type="RefSeq" id="WP_015183030.1">
    <property type="nucleotide sequence ID" value="NC_019738.1"/>
</dbReference>
<dbReference type="PANTHER" id="PTHR32347">
    <property type="entry name" value="EFFLUX SYSTEM COMPONENT YKNX-RELATED"/>
    <property type="match status" value="1"/>
</dbReference>
<feature type="domain" description="YbhG-like alpha-helical hairpin" evidence="5">
    <location>
        <begin position="166"/>
        <end position="243"/>
    </location>
</feature>
<evidence type="ECO:0000313" key="6">
    <source>
        <dbReference type="EMBL" id="AFZ18885.1"/>
    </source>
</evidence>
<feature type="transmembrane region" description="Helical" evidence="4">
    <location>
        <begin position="21"/>
        <end position="39"/>
    </location>
</feature>
<keyword evidence="4" id="KW-0812">Transmembrane</keyword>
<dbReference type="GO" id="GO:0030313">
    <property type="term" value="C:cell envelope"/>
    <property type="evidence" value="ECO:0007669"/>
    <property type="project" value="UniProtKB-SubCell"/>
</dbReference>
<dbReference type="Gene3D" id="1.10.287.470">
    <property type="entry name" value="Helix hairpin bin"/>
    <property type="match status" value="1"/>
</dbReference>
<protein>
    <submittedName>
        <fullName evidence="6">ABC exporter membrane fusion protein, DevB family</fullName>
    </submittedName>
</protein>
<dbReference type="Proteomes" id="UP000010471">
    <property type="component" value="Chromosome"/>
</dbReference>
<reference evidence="6 7" key="1">
    <citation type="submission" date="2012-06" db="EMBL/GenBank/DDBJ databases">
        <title>Finished chromosome of genome of Microcoleus sp. PCC 7113.</title>
        <authorList>
            <consortium name="US DOE Joint Genome Institute"/>
            <person name="Gugger M."/>
            <person name="Coursin T."/>
            <person name="Rippka R."/>
            <person name="Tandeau De Marsac N."/>
            <person name="Huntemann M."/>
            <person name="Wei C.-L."/>
            <person name="Han J."/>
            <person name="Detter J.C."/>
            <person name="Han C."/>
            <person name="Tapia R."/>
            <person name="Chen A."/>
            <person name="Kyrpides N."/>
            <person name="Mavromatis K."/>
            <person name="Markowitz V."/>
            <person name="Szeto E."/>
            <person name="Ivanova N."/>
            <person name="Pagani I."/>
            <person name="Pati A."/>
            <person name="Goodwin L."/>
            <person name="Nordberg H.P."/>
            <person name="Cantor M.N."/>
            <person name="Hua S.X."/>
            <person name="Woyke T."/>
            <person name="Kerfeld C.A."/>
        </authorList>
    </citation>
    <scope>NUCLEOTIDE SEQUENCE [LARGE SCALE GENOMIC DNA]</scope>
    <source>
        <strain evidence="6 7">PCC 7113</strain>
    </source>
</reference>
<dbReference type="PRINTS" id="PR01490">
    <property type="entry name" value="RTXTOXIND"/>
</dbReference>
<feature type="coiled-coil region" evidence="3">
    <location>
        <begin position="163"/>
        <end position="271"/>
    </location>
</feature>
<dbReference type="NCBIfam" id="TIGR02971">
    <property type="entry name" value="heterocyst_DevB"/>
    <property type="match status" value="1"/>
</dbReference>
<evidence type="ECO:0000256" key="3">
    <source>
        <dbReference type="SAM" id="Coils"/>
    </source>
</evidence>
<dbReference type="InterPro" id="IPR059052">
    <property type="entry name" value="HH_YbhG-like"/>
</dbReference>
<gene>
    <name evidence="6" type="ORF">Mic7113_3142</name>
</gene>
<dbReference type="HOGENOM" id="CLU_031364_1_0_3"/>
<evidence type="ECO:0000313" key="7">
    <source>
        <dbReference type="Proteomes" id="UP000010471"/>
    </source>
</evidence>
<dbReference type="AlphaFoldDB" id="K9WEP8"/>
<keyword evidence="4" id="KW-1133">Transmembrane helix</keyword>
<feature type="coiled-coil region" evidence="3">
    <location>
        <begin position="112"/>
        <end position="139"/>
    </location>
</feature>
<name>K9WEP8_9CYAN</name>
<dbReference type="InterPro" id="IPR014315">
    <property type="entry name" value="ABC_heterocyst_DevB"/>
</dbReference>
<dbReference type="eggNOG" id="COG0845">
    <property type="taxonomic scope" value="Bacteria"/>
</dbReference>
<evidence type="ECO:0000256" key="4">
    <source>
        <dbReference type="SAM" id="Phobius"/>
    </source>
</evidence>
<dbReference type="EMBL" id="CP003630">
    <property type="protein sequence ID" value="AFZ18885.1"/>
    <property type="molecule type" value="Genomic_DNA"/>
</dbReference>
<comment type="subcellular location">
    <subcellularLocation>
        <location evidence="1">Cell envelope</location>
    </subcellularLocation>
</comment>
<dbReference type="PANTHER" id="PTHR32347:SF27">
    <property type="entry name" value="RND EFFLUX PUMP MEMBRANE FUSION PROTEIN BARREL-SANDWICH DOMAIN-CONTAINING PROTEIN"/>
    <property type="match status" value="1"/>
</dbReference>
<evidence type="ECO:0000256" key="1">
    <source>
        <dbReference type="ARBA" id="ARBA00004196"/>
    </source>
</evidence>
<evidence type="ECO:0000256" key="2">
    <source>
        <dbReference type="ARBA" id="ARBA00023054"/>
    </source>
</evidence>
<dbReference type="Pfam" id="PF25881">
    <property type="entry name" value="HH_YBHG"/>
    <property type="match status" value="1"/>
</dbReference>
<dbReference type="KEGG" id="mic:Mic7113_3142"/>
<organism evidence="6 7">
    <name type="scientific">Allocoleopsis franciscana PCC 7113</name>
    <dbReference type="NCBI Taxonomy" id="1173027"/>
    <lineage>
        <taxon>Bacteria</taxon>
        <taxon>Bacillati</taxon>
        <taxon>Cyanobacteriota</taxon>
        <taxon>Cyanophyceae</taxon>
        <taxon>Coleofasciculales</taxon>
        <taxon>Coleofasciculaceae</taxon>
        <taxon>Allocoleopsis</taxon>
        <taxon>Allocoleopsis franciscana</taxon>
    </lineage>
</organism>
<proteinExistence type="predicted"/>
<dbReference type="STRING" id="1173027.Mic7113_3142"/>